<reference evidence="9 10" key="1">
    <citation type="journal article" date="2014" name="J Genomics">
        <title>Draft Genome Sequence of the Extremely Halophilic Phototrophic Purple Sulfur Bacterium Halorhodospira halochloris.</title>
        <authorList>
            <person name="Singh K.S."/>
            <person name="Kirksey J."/>
            <person name="Hoff W.D."/>
            <person name="Deole R."/>
        </authorList>
    </citation>
    <scope>NUCLEOTIDE SEQUENCE [LARGE SCALE GENOMIC DNA]</scope>
    <source>
        <strain evidence="9 10">A</strain>
    </source>
</reference>
<feature type="transmembrane region" description="Helical" evidence="7">
    <location>
        <begin position="32"/>
        <end position="51"/>
    </location>
</feature>
<keyword evidence="5 7" id="KW-0472">Membrane</keyword>
<keyword evidence="6" id="KW-0653">Protein transport</keyword>
<keyword evidence="3 7" id="KW-0812">Transmembrane</keyword>
<feature type="transmembrane region" description="Helical" evidence="7">
    <location>
        <begin position="180"/>
        <end position="203"/>
    </location>
</feature>
<dbReference type="GO" id="GO:0071978">
    <property type="term" value="P:bacterial-type flagellum-dependent swarming motility"/>
    <property type="evidence" value="ECO:0007669"/>
    <property type="project" value="InterPro"/>
</dbReference>
<evidence type="ECO:0000256" key="2">
    <source>
        <dbReference type="ARBA" id="ARBA00022475"/>
    </source>
</evidence>
<evidence type="ECO:0000313" key="9">
    <source>
        <dbReference type="EMBL" id="AHK80638.1"/>
    </source>
</evidence>
<evidence type="ECO:0000256" key="3">
    <source>
        <dbReference type="ARBA" id="ARBA00022692"/>
    </source>
</evidence>
<dbReference type="PATRIC" id="fig|1354791.3.peg.1659"/>
<sequence length="272" mass="30351">MRKKILWVLGAVGFLTLIALLASTVGLAWANLPGLMLVVGGTWLASVIGHSPKPVMDLLKRLPELFRQPPVVHLPTQDHKRLLKVADLCRRGHVRIAEDTAKTIGDPFLMAGARLALDRHSGDELVRMLQWRIRRQKESDHRDIRILRTMATFAPAFGMLGTLVGLVALLGNLGSSGLEYVGLAMGFALMSTLYGLLAANLIFKPLALKLEDRSRHQLLHMNFLLDAVLMLHERQHPVMINEFLESVPRDRDEPAEWASAPVRALPQERLRA</sequence>
<evidence type="ECO:0000256" key="5">
    <source>
        <dbReference type="ARBA" id="ARBA00023136"/>
    </source>
</evidence>
<gene>
    <name evidence="9" type="ORF">M911_06115</name>
</gene>
<feature type="transmembrane region" description="Helical" evidence="7">
    <location>
        <begin position="151"/>
        <end position="174"/>
    </location>
</feature>
<keyword evidence="4 7" id="KW-1133">Transmembrane helix</keyword>
<dbReference type="KEGG" id="hhc:M911_06115"/>
<dbReference type="GO" id="GO:0015031">
    <property type="term" value="P:protein transport"/>
    <property type="evidence" value="ECO:0007669"/>
    <property type="project" value="UniProtKB-KW"/>
</dbReference>
<name>W8KND2_9GAMM</name>
<dbReference type="GO" id="GO:0006935">
    <property type="term" value="P:chemotaxis"/>
    <property type="evidence" value="ECO:0007669"/>
    <property type="project" value="InterPro"/>
</dbReference>
<comment type="similarity">
    <text evidence="6">Belongs to the exbB/tolQ family.</text>
</comment>
<evidence type="ECO:0000259" key="8">
    <source>
        <dbReference type="Pfam" id="PF01618"/>
    </source>
</evidence>
<dbReference type="PANTHER" id="PTHR30433">
    <property type="entry name" value="CHEMOTAXIS PROTEIN MOTA"/>
    <property type="match status" value="1"/>
</dbReference>
<dbReference type="InterPro" id="IPR047055">
    <property type="entry name" value="MotA-like"/>
</dbReference>
<evidence type="ECO:0000256" key="4">
    <source>
        <dbReference type="ARBA" id="ARBA00022989"/>
    </source>
</evidence>
<dbReference type="AlphaFoldDB" id="W8KND2"/>
<reference evidence="10" key="2">
    <citation type="submission" date="2014-02" db="EMBL/GenBank/DDBJ databases">
        <title>Draft Genome Sequence of extremely halophilic bacteria Halorhodospira halochloris.</title>
        <authorList>
            <person name="Singh K.S."/>
        </authorList>
    </citation>
    <scope>NUCLEOTIDE SEQUENCE [LARGE SCALE GENOMIC DNA]</scope>
    <source>
        <strain evidence="10">A</strain>
    </source>
</reference>
<evidence type="ECO:0000256" key="1">
    <source>
        <dbReference type="ARBA" id="ARBA00004651"/>
    </source>
</evidence>
<dbReference type="PANTHER" id="PTHR30433:SF2">
    <property type="entry name" value="MOTILITY PROTEIN A"/>
    <property type="match status" value="1"/>
</dbReference>
<keyword evidence="6" id="KW-0813">Transport</keyword>
<dbReference type="Proteomes" id="UP000019442">
    <property type="component" value="Chromosome"/>
</dbReference>
<accession>W8KND2</accession>
<dbReference type="InterPro" id="IPR002898">
    <property type="entry name" value="MotA_ExbB_proton_chnl"/>
</dbReference>
<evidence type="ECO:0000256" key="7">
    <source>
        <dbReference type="SAM" id="Phobius"/>
    </source>
</evidence>
<organism evidence="9 10">
    <name type="scientific">Ectothiorhodospira haloalkaliphila</name>
    <dbReference type="NCBI Taxonomy" id="421628"/>
    <lineage>
        <taxon>Bacteria</taxon>
        <taxon>Pseudomonadati</taxon>
        <taxon>Pseudomonadota</taxon>
        <taxon>Gammaproteobacteria</taxon>
        <taxon>Chromatiales</taxon>
        <taxon>Ectothiorhodospiraceae</taxon>
        <taxon>Ectothiorhodospira</taxon>
    </lineage>
</organism>
<comment type="subcellular location">
    <subcellularLocation>
        <location evidence="1">Cell membrane</location>
        <topology evidence="1">Multi-pass membrane protein</topology>
    </subcellularLocation>
    <subcellularLocation>
        <location evidence="6">Membrane</location>
        <topology evidence="6">Multi-pass membrane protein</topology>
    </subcellularLocation>
</comment>
<keyword evidence="2" id="KW-1003">Cell membrane</keyword>
<feature type="domain" description="MotA/TolQ/ExbB proton channel" evidence="8">
    <location>
        <begin position="102"/>
        <end position="221"/>
    </location>
</feature>
<dbReference type="RefSeq" id="WP_025281209.1">
    <property type="nucleotide sequence ID" value="NZ_CP007268.1"/>
</dbReference>
<protein>
    <recommendedName>
        <fullName evidence="8">MotA/TolQ/ExbB proton channel domain-containing protein</fullName>
    </recommendedName>
</protein>
<dbReference type="HOGENOM" id="CLU_079895_1_0_6"/>
<proteinExistence type="inferred from homology"/>
<dbReference type="EMBL" id="CP007268">
    <property type="protein sequence ID" value="AHK80638.1"/>
    <property type="molecule type" value="Genomic_DNA"/>
</dbReference>
<evidence type="ECO:0000256" key="6">
    <source>
        <dbReference type="RuleBase" id="RU004057"/>
    </source>
</evidence>
<dbReference type="OrthoDB" id="9806929at2"/>
<evidence type="ECO:0000313" key="10">
    <source>
        <dbReference type="Proteomes" id="UP000019442"/>
    </source>
</evidence>
<dbReference type="GO" id="GO:0005886">
    <property type="term" value="C:plasma membrane"/>
    <property type="evidence" value="ECO:0007669"/>
    <property type="project" value="UniProtKB-SubCell"/>
</dbReference>
<dbReference type="Pfam" id="PF01618">
    <property type="entry name" value="MotA_ExbB"/>
    <property type="match status" value="1"/>
</dbReference>
<keyword evidence="10" id="KW-1185">Reference proteome</keyword>